<evidence type="ECO:0000313" key="1">
    <source>
        <dbReference type="EMBL" id="QIQ13782.1"/>
    </source>
</evidence>
<keyword evidence="1" id="KW-0614">Plasmid</keyword>
<name>A0A6G9HT11_KLEPN</name>
<sequence length="52" mass="5899">MPENPASYRVVRTKSYLFNKAVSSIRTFMKKTEPACASLTPSPMPFIIFSAW</sequence>
<proteinExistence type="predicted"/>
<geneLocation type="plasmid" evidence="1">
    <name>pK187_rmpA2</name>
</geneLocation>
<dbReference type="AlphaFoldDB" id="A0A6G9HT11"/>
<dbReference type="EMBL" id="MK347227">
    <property type="protein sequence ID" value="QIQ13782.1"/>
    <property type="molecule type" value="Genomic_DNA"/>
</dbReference>
<organism evidence="1">
    <name type="scientific">Klebsiella pneumoniae</name>
    <dbReference type="NCBI Taxonomy" id="573"/>
    <lineage>
        <taxon>Bacteria</taxon>
        <taxon>Pseudomonadati</taxon>
        <taxon>Pseudomonadota</taxon>
        <taxon>Gammaproteobacteria</taxon>
        <taxon>Enterobacterales</taxon>
        <taxon>Enterobacteriaceae</taxon>
        <taxon>Klebsiella/Raoultella group</taxon>
        <taxon>Klebsiella</taxon>
        <taxon>Klebsiella pneumoniae complex</taxon>
    </lineage>
</organism>
<accession>A0A6G9HT11</accession>
<reference evidence="1" key="1">
    <citation type="submission" date="2018-12" db="EMBL/GenBank/DDBJ databases">
        <authorList>
            <person name="Liu L."/>
        </authorList>
    </citation>
    <scope>NUCLEOTIDE SEQUENCE</scope>
    <source>
        <strain evidence="1">K187</strain>
        <plasmid evidence="1">pK187_rmpA2</plasmid>
    </source>
</reference>
<protein>
    <submittedName>
        <fullName evidence="1">Uncharacterized protein</fullName>
    </submittedName>
</protein>